<dbReference type="PROSITE" id="PS50850">
    <property type="entry name" value="MFS"/>
    <property type="match status" value="1"/>
</dbReference>
<sequence>MSAAASGGAGGAGPGLGRNYWKVFTASLCTNLGDGLMSVAVVWLASSLTREATLIALVGLASRLPWLLFSLPAGVITDRYDRRLLVAFMDIARLVVIGALGVGVLLHQSGLPTPEELAAGAEPPDTAGLLLGLLCVASLLIGFAEVVRDNAAQTLMPSVVDKAQLEKANGRLWGAEMTMNSFVGPPLGGVVIAVALALPFFVNVGMLAVSVALLLALTGNFMPKGQTTSGRINWRREIGEGFRWLWDHHLLRALAVLLGAMNMLSSMVFILIVLFAQEILGLFEGWQFGLVLTGTAAGAVLGSLLADRVAQRLTPGTALFVAIIGSGAVTAAMGLLSWAPAFWAVGVVGGFFMVLWNVITVSLRQRIIPDHLLGRVNSVYRFFGWGTISIGTLLGGVLVSLGEPLLGREWALRTPFLLAGAVHLLLLAFALPRINTARIAAATAAAEQAEARQGRAGVDPQEADLPGPLGS</sequence>
<accession>A0A542YM53</accession>
<keyword evidence="5 8" id="KW-1133">Transmembrane helix</keyword>
<dbReference type="PANTHER" id="PTHR23513">
    <property type="entry name" value="INTEGRAL MEMBRANE EFFLUX PROTEIN-RELATED"/>
    <property type="match status" value="1"/>
</dbReference>
<dbReference type="Pfam" id="PF05977">
    <property type="entry name" value="MFS_3"/>
    <property type="match status" value="1"/>
</dbReference>
<feature type="transmembrane region" description="Helical" evidence="8">
    <location>
        <begin position="414"/>
        <end position="431"/>
    </location>
</feature>
<dbReference type="RefSeq" id="WP_211350517.1">
    <property type="nucleotide sequence ID" value="NZ_BAAAIK010000008.1"/>
</dbReference>
<protein>
    <submittedName>
        <fullName evidence="10">Transmembrane secretion effector</fullName>
    </submittedName>
</protein>
<evidence type="ECO:0000256" key="8">
    <source>
        <dbReference type="SAM" id="Phobius"/>
    </source>
</evidence>
<evidence type="ECO:0000256" key="6">
    <source>
        <dbReference type="ARBA" id="ARBA00023136"/>
    </source>
</evidence>
<name>A0A542YM53_9MICO</name>
<dbReference type="CDD" id="cd06173">
    <property type="entry name" value="MFS_MefA_like"/>
    <property type="match status" value="1"/>
</dbReference>
<feature type="transmembrane region" description="Helical" evidence="8">
    <location>
        <begin position="288"/>
        <end position="306"/>
    </location>
</feature>
<dbReference type="GO" id="GO:0022857">
    <property type="term" value="F:transmembrane transporter activity"/>
    <property type="evidence" value="ECO:0007669"/>
    <property type="project" value="InterPro"/>
</dbReference>
<feature type="transmembrane region" description="Helical" evidence="8">
    <location>
        <begin position="84"/>
        <end position="106"/>
    </location>
</feature>
<keyword evidence="2" id="KW-0813">Transport</keyword>
<reference evidence="10 11" key="1">
    <citation type="submission" date="2019-06" db="EMBL/GenBank/DDBJ databases">
        <title>Sequencing the genomes of 1000 actinobacteria strains.</title>
        <authorList>
            <person name="Klenk H.-P."/>
        </authorList>
    </citation>
    <scope>NUCLEOTIDE SEQUENCE [LARGE SCALE GENOMIC DNA]</scope>
    <source>
        <strain evidence="10 11">DSM 12335</strain>
    </source>
</reference>
<evidence type="ECO:0000259" key="9">
    <source>
        <dbReference type="PROSITE" id="PS50850"/>
    </source>
</evidence>
<dbReference type="AlphaFoldDB" id="A0A542YM53"/>
<evidence type="ECO:0000313" key="11">
    <source>
        <dbReference type="Proteomes" id="UP000319516"/>
    </source>
</evidence>
<evidence type="ECO:0000256" key="5">
    <source>
        <dbReference type="ARBA" id="ARBA00022989"/>
    </source>
</evidence>
<dbReference type="EMBL" id="VFOP01000001">
    <property type="protein sequence ID" value="TQL49121.1"/>
    <property type="molecule type" value="Genomic_DNA"/>
</dbReference>
<feature type="transmembrane region" description="Helical" evidence="8">
    <location>
        <begin position="126"/>
        <end position="147"/>
    </location>
</feature>
<gene>
    <name evidence="10" type="ORF">FB467_0186</name>
</gene>
<dbReference type="Proteomes" id="UP000319516">
    <property type="component" value="Unassembled WGS sequence"/>
</dbReference>
<dbReference type="GO" id="GO:0005886">
    <property type="term" value="C:plasma membrane"/>
    <property type="evidence" value="ECO:0007669"/>
    <property type="project" value="UniProtKB-SubCell"/>
</dbReference>
<keyword evidence="6 8" id="KW-0472">Membrane</keyword>
<evidence type="ECO:0000256" key="3">
    <source>
        <dbReference type="ARBA" id="ARBA00022475"/>
    </source>
</evidence>
<keyword evidence="3" id="KW-1003">Cell membrane</keyword>
<evidence type="ECO:0000256" key="7">
    <source>
        <dbReference type="SAM" id="MobiDB-lite"/>
    </source>
</evidence>
<organism evidence="10 11">
    <name type="scientific">Ornithinicoccus hortensis</name>
    <dbReference type="NCBI Taxonomy" id="82346"/>
    <lineage>
        <taxon>Bacteria</taxon>
        <taxon>Bacillati</taxon>
        <taxon>Actinomycetota</taxon>
        <taxon>Actinomycetes</taxon>
        <taxon>Micrococcales</taxon>
        <taxon>Intrasporangiaceae</taxon>
        <taxon>Ornithinicoccus</taxon>
    </lineage>
</organism>
<feature type="transmembrane region" description="Helical" evidence="8">
    <location>
        <begin position="52"/>
        <end position="72"/>
    </location>
</feature>
<feature type="transmembrane region" description="Helical" evidence="8">
    <location>
        <begin position="342"/>
        <end position="361"/>
    </location>
</feature>
<feature type="transmembrane region" description="Helical" evidence="8">
    <location>
        <begin position="382"/>
        <end position="402"/>
    </location>
</feature>
<evidence type="ECO:0000313" key="10">
    <source>
        <dbReference type="EMBL" id="TQL49121.1"/>
    </source>
</evidence>
<dbReference type="Gene3D" id="1.20.1250.20">
    <property type="entry name" value="MFS general substrate transporter like domains"/>
    <property type="match status" value="1"/>
</dbReference>
<feature type="transmembrane region" description="Helical" evidence="8">
    <location>
        <begin position="204"/>
        <end position="222"/>
    </location>
</feature>
<dbReference type="InterPro" id="IPR020846">
    <property type="entry name" value="MFS_dom"/>
</dbReference>
<dbReference type="PANTHER" id="PTHR23513:SF11">
    <property type="entry name" value="STAPHYLOFERRIN A TRANSPORTER"/>
    <property type="match status" value="1"/>
</dbReference>
<proteinExistence type="predicted"/>
<evidence type="ECO:0000256" key="1">
    <source>
        <dbReference type="ARBA" id="ARBA00004651"/>
    </source>
</evidence>
<feature type="region of interest" description="Disordered" evidence="7">
    <location>
        <begin position="451"/>
        <end position="471"/>
    </location>
</feature>
<comment type="caution">
    <text evidence="10">The sequence shown here is derived from an EMBL/GenBank/DDBJ whole genome shotgun (WGS) entry which is preliminary data.</text>
</comment>
<evidence type="ECO:0000256" key="4">
    <source>
        <dbReference type="ARBA" id="ARBA00022692"/>
    </source>
</evidence>
<feature type="transmembrane region" description="Helical" evidence="8">
    <location>
        <begin position="253"/>
        <end position="276"/>
    </location>
</feature>
<keyword evidence="4 8" id="KW-0812">Transmembrane</keyword>
<dbReference type="InterPro" id="IPR010290">
    <property type="entry name" value="TM_effector"/>
</dbReference>
<comment type="subcellular location">
    <subcellularLocation>
        <location evidence="1">Cell membrane</location>
        <topology evidence="1">Multi-pass membrane protein</topology>
    </subcellularLocation>
</comment>
<feature type="transmembrane region" description="Helical" evidence="8">
    <location>
        <begin position="318"/>
        <end position="336"/>
    </location>
</feature>
<feature type="transmembrane region" description="Helical" evidence="8">
    <location>
        <begin position="177"/>
        <end position="198"/>
    </location>
</feature>
<evidence type="ECO:0000256" key="2">
    <source>
        <dbReference type="ARBA" id="ARBA00022448"/>
    </source>
</evidence>
<dbReference type="SUPFAM" id="SSF103473">
    <property type="entry name" value="MFS general substrate transporter"/>
    <property type="match status" value="1"/>
</dbReference>
<keyword evidence="11" id="KW-1185">Reference proteome</keyword>
<feature type="domain" description="Major facilitator superfamily (MFS) profile" evidence="9">
    <location>
        <begin position="19"/>
        <end position="438"/>
    </location>
</feature>
<feature type="transmembrane region" description="Helical" evidence="8">
    <location>
        <begin position="23"/>
        <end position="46"/>
    </location>
</feature>
<dbReference type="InterPro" id="IPR036259">
    <property type="entry name" value="MFS_trans_sf"/>
</dbReference>